<dbReference type="InterPro" id="IPR012893">
    <property type="entry name" value="HipA-like_C"/>
</dbReference>
<evidence type="ECO:0000256" key="3">
    <source>
        <dbReference type="ARBA" id="ARBA00022777"/>
    </source>
</evidence>
<dbReference type="Pfam" id="PF13657">
    <property type="entry name" value="Couple_hipA"/>
    <property type="match status" value="1"/>
</dbReference>
<gene>
    <name evidence="6" type="ORF">C5O23_09265</name>
</gene>
<reference evidence="7" key="1">
    <citation type="submission" date="2018-02" db="EMBL/GenBank/DDBJ databases">
        <authorList>
            <person name="Clavel T."/>
            <person name="Strowig T."/>
        </authorList>
    </citation>
    <scope>NUCLEOTIDE SEQUENCE [LARGE SCALE GENOMIC DNA]</scope>
    <source>
        <strain evidence="7">DSM 103720</strain>
    </source>
</reference>
<dbReference type="PANTHER" id="PTHR37419:SF8">
    <property type="entry name" value="TOXIN YJJJ"/>
    <property type="match status" value="1"/>
</dbReference>
<accession>A0A2V1IPE6</accession>
<proteinExistence type="inferred from homology"/>
<dbReference type="RefSeq" id="WP_107032665.1">
    <property type="nucleotide sequence ID" value="NZ_PUEC01000020.1"/>
</dbReference>
<dbReference type="Proteomes" id="UP000244905">
    <property type="component" value="Unassembled WGS sequence"/>
</dbReference>
<evidence type="ECO:0000256" key="1">
    <source>
        <dbReference type="ARBA" id="ARBA00010164"/>
    </source>
</evidence>
<feature type="domain" description="HipA N-terminal subdomain 1" evidence="5">
    <location>
        <begin position="4"/>
        <end position="117"/>
    </location>
</feature>
<dbReference type="AlphaFoldDB" id="A0A2V1IPE6"/>
<name>A0A2V1IPE6_9BACT</name>
<dbReference type="GO" id="GO:0005829">
    <property type="term" value="C:cytosol"/>
    <property type="evidence" value="ECO:0007669"/>
    <property type="project" value="TreeGrafter"/>
</dbReference>
<evidence type="ECO:0000256" key="2">
    <source>
        <dbReference type="ARBA" id="ARBA00022679"/>
    </source>
</evidence>
<dbReference type="GeneID" id="82526527"/>
<protein>
    <submittedName>
        <fullName evidence="6">Type II toxin-antitoxin system HipA family toxin</fullName>
    </submittedName>
</protein>
<comment type="similarity">
    <text evidence="1">Belongs to the HipA Ser/Thr kinase family.</text>
</comment>
<keyword evidence="2" id="KW-0808">Transferase</keyword>
<dbReference type="InterPro" id="IPR052028">
    <property type="entry name" value="HipA_Ser/Thr_kinase"/>
</dbReference>
<dbReference type="Gene3D" id="1.10.1070.20">
    <property type="match status" value="1"/>
</dbReference>
<dbReference type="GO" id="GO:0004674">
    <property type="term" value="F:protein serine/threonine kinase activity"/>
    <property type="evidence" value="ECO:0007669"/>
    <property type="project" value="TreeGrafter"/>
</dbReference>
<evidence type="ECO:0000259" key="4">
    <source>
        <dbReference type="Pfam" id="PF07804"/>
    </source>
</evidence>
<dbReference type="EMBL" id="PUEC01000020">
    <property type="protein sequence ID" value="PWB01544.1"/>
    <property type="molecule type" value="Genomic_DNA"/>
</dbReference>
<evidence type="ECO:0000313" key="6">
    <source>
        <dbReference type="EMBL" id="PWB01544.1"/>
    </source>
</evidence>
<dbReference type="InterPro" id="IPR017508">
    <property type="entry name" value="HipA_N1"/>
</dbReference>
<keyword evidence="7" id="KW-1185">Reference proteome</keyword>
<feature type="domain" description="HipA-like C-terminal" evidence="4">
    <location>
        <begin position="167"/>
        <end position="383"/>
    </location>
</feature>
<dbReference type="Pfam" id="PF07804">
    <property type="entry name" value="HipA_C"/>
    <property type="match status" value="1"/>
</dbReference>
<evidence type="ECO:0000313" key="7">
    <source>
        <dbReference type="Proteomes" id="UP000244905"/>
    </source>
</evidence>
<keyword evidence="3" id="KW-0418">Kinase</keyword>
<sequence>MKYLKVNLWGQEIGRLVWDSATRRTYFTYNPKLKDRIPDIAPLISPAKNRNFLLPIYGDDRPIYQGLPPFIADSLPDSWGNTLFDKWAKDNKIPRNKVTPLYKLMFIGTRGMGALEYEPYAADLTHTRTIDIKSLYDISLKILEDRDDIVLNANEELTLQALLAVGTSAGGRQMKAIIAIDKATGEIRSGQTDGLDGYEYYILKFGDKSMPIAEIETAYYNMAVAAGIEMEECRLLPIDGINHFLTKRFDRKNGQKVHVQTLAAINPEARSYEDLVATCRELSISESEIEQLFARMVFNVMANNTDDHNKNFSFLLEEDGKWRMSPSYDTTFIFNTKGTGPNIERRLSIGGEISEISKTDLLDFAKQHDIKNANAIINRVAEVISKFGEYAERCHITQPWRGIIQKTLNDNLIAFGYISKDDGIEKSLCDMHGRTITDFSVSVNSKGHYEVVVIIDGQRHRRFVRPNMDLYTDLTKQDIYNLPADEKIRLAEILFPPK</sequence>
<comment type="caution">
    <text evidence="6">The sequence shown here is derived from an EMBL/GenBank/DDBJ whole genome shotgun (WGS) entry which is preliminary data.</text>
</comment>
<dbReference type="PANTHER" id="PTHR37419">
    <property type="entry name" value="SERINE/THREONINE-PROTEIN KINASE TOXIN HIPA"/>
    <property type="match status" value="1"/>
</dbReference>
<organism evidence="6 7">
    <name type="scientific">Duncaniella muris</name>
    <dbReference type="NCBI Taxonomy" id="2094150"/>
    <lineage>
        <taxon>Bacteria</taxon>
        <taxon>Pseudomonadati</taxon>
        <taxon>Bacteroidota</taxon>
        <taxon>Bacteroidia</taxon>
        <taxon>Bacteroidales</taxon>
        <taxon>Muribaculaceae</taxon>
        <taxon>Duncaniella</taxon>
    </lineage>
</organism>
<evidence type="ECO:0000259" key="5">
    <source>
        <dbReference type="Pfam" id="PF13657"/>
    </source>
</evidence>